<dbReference type="HOGENOM" id="CLU_009579_6_0_1"/>
<gene>
    <name evidence="11" type="ORF">NEMVEDRAFT_v1g105690</name>
</gene>
<keyword evidence="6 9" id="KW-0472">Membrane</keyword>
<accession>A7S5Q4</accession>
<dbReference type="FunFam" id="1.20.1070.10:FF:000445">
    <property type="entry name" value="Predicted protein"/>
    <property type="match status" value="1"/>
</dbReference>
<feature type="transmembrane region" description="Helical" evidence="9">
    <location>
        <begin position="112"/>
        <end position="132"/>
    </location>
</feature>
<evidence type="ECO:0000256" key="9">
    <source>
        <dbReference type="SAM" id="Phobius"/>
    </source>
</evidence>
<dbReference type="GO" id="GO:0032870">
    <property type="term" value="P:cellular response to hormone stimulus"/>
    <property type="evidence" value="ECO:0000318"/>
    <property type="project" value="GO_Central"/>
</dbReference>
<feature type="transmembrane region" description="Helical" evidence="9">
    <location>
        <begin position="71"/>
        <end position="91"/>
    </location>
</feature>
<dbReference type="InParanoid" id="A7S5Q4"/>
<evidence type="ECO:0000256" key="1">
    <source>
        <dbReference type="ARBA" id="ARBA00004141"/>
    </source>
</evidence>
<reference evidence="11 12" key="1">
    <citation type="journal article" date="2007" name="Science">
        <title>Sea anemone genome reveals ancestral eumetazoan gene repertoire and genomic organization.</title>
        <authorList>
            <person name="Putnam N.H."/>
            <person name="Srivastava M."/>
            <person name="Hellsten U."/>
            <person name="Dirks B."/>
            <person name="Chapman J."/>
            <person name="Salamov A."/>
            <person name="Terry A."/>
            <person name="Shapiro H."/>
            <person name="Lindquist E."/>
            <person name="Kapitonov V.V."/>
            <person name="Jurka J."/>
            <person name="Genikhovich G."/>
            <person name="Grigoriev I.V."/>
            <person name="Lucas S.M."/>
            <person name="Steele R.E."/>
            <person name="Finnerty J.R."/>
            <person name="Technau U."/>
            <person name="Martindale M.Q."/>
            <person name="Rokhsar D.S."/>
        </authorList>
    </citation>
    <scope>NUCLEOTIDE SEQUENCE [LARGE SCALE GENOMIC DNA]</scope>
    <source>
        <strain evidence="12">CH2 X CH6</strain>
    </source>
</reference>
<dbReference type="PANTHER" id="PTHR45695:SF9">
    <property type="entry name" value="LEUCOKININ RECEPTOR"/>
    <property type="match status" value="1"/>
</dbReference>
<evidence type="ECO:0000256" key="6">
    <source>
        <dbReference type="ARBA" id="ARBA00023136"/>
    </source>
</evidence>
<sequence length="275" mass="31491">VIIFLISAVGNSLVCIVILRRRRMKTVTNYFVLNLAIADLALTCICIPFDIPVQEMNYVWPYGGFMCKILYPLQTLSLFASVFTLTAVSLTRYWAIVHPLRQQLSVSNSKRIIVAIWVISIIPVSPYSYVLSHEDGSLSCEENWGDTSMRKVYTAVLFMFQYVLPLTVIAGAYIGIGIELRKRQTRDRSGGLRDVHAEETRKVLRMLKVVTVVFAVFVLPTNIMWLWLDFGHAEQEYDRFWDLVAFCNIVTFANSAANPICYTVLNETYRKEFKS</sequence>
<evidence type="ECO:0000256" key="3">
    <source>
        <dbReference type="ARBA" id="ARBA00022692"/>
    </source>
</evidence>
<dbReference type="SUPFAM" id="SSF81321">
    <property type="entry name" value="Family A G protein-coupled receptor-like"/>
    <property type="match status" value="1"/>
</dbReference>
<dbReference type="PhylomeDB" id="A7S5Q4"/>
<feature type="non-terminal residue" evidence="11">
    <location>
        <position position="1"/>
    </location>
</feature>
<dbReference type="PROSITE" id="PS50262">
    <property type="entry name" value="G_PROTEIN_RECEP_F1_2"/>
    <property type="match status" value="1"/>
</dbReference>
<dbReference type="GO" id="GO:0004930">
    <property type="term" value="F:G protein-coupled receptor activity"/>
    <property type="evidence" value="ECO:0000318"/>
    <property type="project" value="GO_Central"/>
</dbReference>
<keyword evidence="4 9" id="KW-1133">Transmembrane helix</keyword>
<evidence type="ECO:0000256" key="8">
    <source>
        <dbReference type="ARBA" id="ARBA00023224"/>
    </source>
</evidence>
<dbReference type="PRINTS" id="PR00237">
    <property type="entry name" value="GPCRRHODOPSN"/>
</dbReference>
<dbReference type="Gene3D" id="1.20.1070.10">
    <property type="entry name" value="Rhodopsin 7-helix transmembrane proteins"/>
    <property type="match status" value="1"/>
</dbReference>
<keyword evidence="3 9" id="KW-0812">Transmembrane</keyword>
<feature type="non-terminal residue" evidence="11">
    <location>
        <position position="275"/>
    </location>
</feature>
<dbReference type="InterPro" id="IPR000276">
    <property type="entry name" value="GPCR_Rhodpsn"/>
</dbReference>
<dbReference type="GO" id="GO:0005886">
    <property type="term" value="C:plasma membrane"/>
    <property type="evidence" value="ECO:0000318"/>
    <property type="project" value="GO_Central"/>
</dbReference>
<dbReference type="InterPro" id="IPR000611">
    <property type="entry name" value="NPY_rcpt"/>
</dbReference>
<dbReference type="PANTHER" id="PTHR45695">
    <property type="entry name" value="LEUCOKININ RECEPTOR-RELATED"/>
    <property type="match status" value="1"/>
</dbReference>
<dbReference type="GO" id="GO:0007186">
    <property type="term" value="P:G protein-coupled receptor signaling pathway"/>
    <property type="evidence" value="ECO:0000318"/>
    <property type="project" value="GO_Central"/>
</dbReference>
<organism evidence="11 12">
    <name type="scientific">Nematostella vectensis</name>
    <name type="common">Starlet sea anemone</name>
    <dbReference type="NCBI Taxonomy" id="45351"/>
    <lineage>
        <taxon>Eukaryota</taxon>
        <taxon>Metazoa</taxon>
        <taxon>Cnidaria</taxon>
        <taxon>Anthozoa</taxon>
        <taxon>Hexacorallia</taxon>
        <taxon>Actiniaria</taxon>
        <taxon>Edwardsiidae</taxon>
        <taxon>Nematostella</taxon>
    </lineage>
</organism>
<dbReference type="PRINTS" id="PR01012">
    <property type="entry name" value="NRPEPTIDEYR"/>
</dbReference>
<comment type="subcellular location">
    <subcellularLocation>
        <location evidence="1">Membrane</location>
        <topology evidence="1">Multi-pass membrane protein</topology>
    </subcellularLocation>
</comment>
<feature type="transmembrane region" description="Helical" evidence="9">
    <location>
        <begin position="152"/>
        <end position="176"/>
    </location>
</feature>
<keyword evidence="12" id="KW-1185">Reference proteome</keyword>
<evidence type="ECO:0000256" key="5">
    <source>
        <dbReference type="ARBA" id="ARBA00023040"/>
    </source>
</evidence>
<evidence type="ECO:0000313" key="11">
    <source>
        <dbReference type="EMBL" id="EDO40944.1"/>
    </source>
</evidence>
<protein>
    <recommendedName>
        <fullName evidence="10">G-protein coupled receptors family 1 profile domain-containing protein</fullName>
    </recommendedName>
</protein>
<proteinExistence type="inferred from homology"/>
<keyword evidence="7" id="KW-0675">Receptor</keyword>
<dbReference type="InterPro" id="IPR017452">
    <property type="entry name" value="GPCR_Rhodpsn_7TM"/>
</dbReference>
<evidence type="ECO:0000256" key="4">
    <source>
        <dbReference type="ARBA" id="ARBA00022989"/>
    </source>
</evidence>
<dbReference type="STRING" id="45351.A7S5Q4"/>
<evidence type="ECO:0000256" key="2">
    <source>
        <dbReference type="ARBA" id="ARBA00010663"/>
    </source>
</evidence>
<keyword evidence="8" id="KW-0807">Transducer</keyword>
<dbReference type="Proteomes" id="UP000001593">
    <property type="component" value="Unassembled WGS sequence"/>
</dbReference>
<evidence type="ECO:0000256" key="7">
    <source>
        <dbReference type="ARBA" id="ARBA00023170"/>
    </source>
</evidence>
<evidence type="ECO:0000259" key="10">
    <source>
        <dbReference type="PROSITE" id="PS50262"/>
    </source>
</evidence>
<dbReference type="EMBL" id="DS469584">
    <property type="protein sequence ID" value="EDO40944.1"/>
    <property type="molecule type" value="Genomic_DNA"/>
</dbReference>
<keyword evidence="5" id="KW-0297">G-protein coupled receptor</keyword>
<feature type="domain" description="G-protein coupled receptors family 1 profile" evidence="10">
    <location>
        <begin position="10"/>
        <end position="262"/>
    </location>
</feature>
<name>A7S5Q4_NEMVE</name>
<evidence type="ECO:0000313" key="12">
    <source>
        <dbReference type="Proteomes" id="UP000001593"/>
    </source>
</evidence>
<dbReference type="Pfam" id="PF00001">
    <property type="entry name" value="7tm_1"/>
    <property type="match status" value="1"/>
</dbReference>
<dbReference type="GO" id="GO:0004983">
    <property type="term" value="F:neuropeptide Y receptor activity"/>
    <property type="evidence" value="ECO:0007669"/>
    <property type="project" value="InterPro"/>
</dbReference>
<feature type="transmembrane region" description="Helical" evidence="9">
    <location>
        <begin position="30"/>
        <end position="51"/>
    </location>
</feature>
<comment type="similarity">
    <text evidence="2">Belongs to the G-protein coupled receptor 1 family.</text>
</comment>
<feature type="transmembrane region" description="Helical" evidence="9">
    <location>
        <begin position="240"/>
        <end position="265"/>
    </location>
</feature>
<dbReference type="eggNOG" id="KOG3656">
    <property type="taxonomic scope" value="Eukaryota"/>
</dbReference>
<feature type="transmembrane region" description="Helical" evidence="9">
    <location>
        <begin position="209"/>
        <end position="228"/>
    </location>
</feature>
<dbReference type="AlphaFoldDB" id="A7S5Q4"/>